<name>A0A0G0ARD0_9BACT</name>
<keyword evidence="5 10" id="KW-0819">tRNA processing</keyword>
<dbReference type="PANTHER" id="PTHR11088:SF60">
    <property type="entry name" value="TRNA DIMETHYLALLYLTRANSFERASE"/>
    <property type="match status" value="1"/>
</dbReference>
<evidence type="ECO:0000256" key="11">
    <source>
        <dbReference type="RuleBase" id="RU003783"/>
    </source>
</evidence>
<evidence type="ECO:0000256" key="2">
    <source>
        <dbReference type="ARBA" id="ARBA00003213"/>
    </source>
</evidence>
<dbReference type="Pfam" id="PF01715">
    <property type="entry name" value="IPPT"/>
    <property type="match status" value="1"/>
</dbReference>
<comment type="caution">
    <text evidence="14">The sequence shown here is derived from an EMBL/GenBank/DDBJ whole genome shotgun (WGS) entry which is preliminary data.</text>
</comment>
<comment type="caution">
    <text evidence="10">Lacks conserved residue(s) required for the propagation of feature annotation.</text>
</comment>
<evidence type="ECO:0000256" key="5">
    <source>
        <dbReference type="ARBA" id="ARBA00022694"/>
    </source>
</evidence>
<evidence type="ECO:0000256" key="9">
    <source>
        <dbReference type="ARBA" id="ARBA00049563"/>
    </source>
</evidence>
<evidence type="ECO:0000256" key="4">
    <source>
        <dbReference type="ARBA" id="ARBA00022679"/>
    </source>
</evidence>
<evidence type="ECO:0000256" key="13">
    <source>
        <dbReference type="RuleBase" id="RU003785"/>
    </source>
</evidence>
<comment type="cofactor">
    <cofactor evidence="1 10">
        <name>Mg(2+)</name>
        <dbReference type="ChEBI" id="CHEBI:18420"/>
    </cofactor>
</comment>
<feature type="binding site" evidence="10">
    <location>
        <begin position="14"/>
        <end position="21"/>
    </location>
    <ligand>
        <name>ATP</name>
        <dbReference type="ChEBI" id="CHEBI:30616"/>
    </ligand>
</feature>
<evidence type="ECO:0000313" key="14">
    <source>
        <dbReference type="EMBL" id="KKP59424.1"/>
    </source>
</evidence>
<proteinExistence type="inferred from homology"/>
<evidence type="ECO:0000256" key="3">
    <source>
        <dbReference type="ARBA" id="ARBA00005842"/>
    </source>
</evidence>
<dbReference type="EMBL" id="LBPO01000002">
    <property type="protein sequence ID" value="KKP59424.1"/>
    <property type="molecule type" value="Genomic_DNA"/>
</dbReference>
<dbReference type="GO" id="GO:0005524">
    <property type="term" value="F:ATP binding"/>
    <property type="evidence" value="ECO:0007669"/>
    <property type="project" value="UniProtKB-UniRule"/>
</dbReference>
<dbReference type="EC" id="2.5.1.75" evidence="10"/>
<evidence type="ECO:0000313" key="15">
    <source>
        <dbReference type="Proteomes" id="UP000034927"/>
    </source>
</evidence>
<reference evidence="14 15" key="1">
    <citation type="journal article" date="2015" name="Nature">
        <title>rRNA introns, odd ribosomes, and small enigmatic genomes across a large radiation of phyla.</title>
        <authorList>
            <person name="Brown C.T."/>
            <person name="Hug L.A."/>
            <person name="Thomas B.C."/>
            <person name="Sharon I."/>
            <person name="Castelle C.J."/>
            <person name="Singh A."/>
            <person name="Wilkins M.J."/>
            <person name="Williams K.H."/>
            <person name="Banfield J.F."/>
        </authorList>
    </citation>
    <scope>NUCLEOTIDE SEQUENCE [LARGE SCALE GENOMIC DNA]</scope>
</reference>
<feature type="site" description="Interaction with substrate tRNA" evidence="10">
    <location>
        <position position="117"/>
    </location>
</feature>
<dbReference type="Gene3D" id="3.40.50.300">
    <property type="entry name" value="P-loop containing nucleotide triphosphate hydrolases"/>
    <property type="match status" value="1"/>
</dbReference>
<keyword evidence="7 10" id="KW-0067">ATP-binding</keyword>
<dbReference type="InterPro" id="IPR018022">
    <property type="entry name" value="IPT"/>
</dbReference>
<sequence>MPKSKLPKIIVVLGPTASGKTDLGIALAKKYNGEIVNADSRQVYKEMNIATAKPVCKERRESRIKNQEYVVDGVVHHLMDIVRPDKDFSLADFKQLALEVVDNILSRGRVPIVVGGTGLYIWAIIDNLDIPKVLPNKKLRESLEKKPLLELVKLLKGLDPTSAKQIDLKNPRRVLRALEVVITNGDSFVPQQTKSAPLYNVLQIGLNWPREELYERVNKRVEVQMDEGLLEETQKLVKKYPWDLPSMSSIGYRQIGYYLKGELSLPEAIEILKRDTRRYAKKQMTWFKRNKRINWISKNDFKLAEKLVKKFLK</sequence>
<feature type="site" description="Interaction with substrate tRNA" evidence="10">
    <location>
        <position position="140"/>
    </location>
</feature>
<gene>
    <name evidence="10" type="primary">miaA</name>
    <name evidence="14" type="ORF">UR53_C0002G0038</name>
</gene>
<evidence type="ECO:0000256" key="1">
    <source>
        <dbReference type="ARBA" id="ARBA00001946"/>
    </source>
</evidence>
<dbReference type="SUPFAM" id="SSF52540">
    <property type="entry name" value="P-loop containing nucleoside triphosphate hydrolases"/>
    <property type="match status" value="2"/>
</dbReference>
<protein>
    <recommendedName>
        <fullName evidence="10">tRNA dimethylallyltransferase</fullName>
        <ecNumber evidence="10">2.5.1.75</ecNumber>
    </recommendedName>
    <alternativeName>
        <fullName evidence="10">Dimethylallyl diphosphate:tRNA dimethylallyltransferase</fullName>
        <shortName evidence="10">DMAPP:tRNA dimethylallyltransferase</shortName>
        <shortName evidence="10">DMATase</shortName>
    </alternativeName>
    <alternativeName>
        <fullName evidence="10">Isopentenyl-diphosphate:tRNA isopentenyltransferase</fullName>
        <shortName evidence="10">IPP transferase</shortName>
        <shortName evidence="10">IPPT</shortName>
        <shortName evidence="10">IPTase</shortName>
    </alternativeName>
</protein>
<dbReference type="NCBIfam" id="TIGR00174">
    <property type="entry name" value="miaA"/>
    <property type="match status" value="1"/>
</dbReference>
<comment type="function">
    <text evidence="2 10 12">Catalyzes the transfer of a dimethylallyl group onto the adenine at position 37 in tRNAs that read codons beginning with uridine, leading to the formation of N6-(dimethylallyl)adenosine (i(6)A).</text>
</comment>
<comment type="similarity">
    <text evidence="3 10 13">Belongs to the IPP transferase family.</text>
</comment>
<evidence type="ECO:0000256" key="8">
    <source>
        <dbReference type="ARBA" id="ARBA00022842"/>
    </source>
</evidence>
<dbReference type="InterPro" id="IPR027417">
    <property type="entry name" value="P-loop_NTPase"/>
</dbReference>
<dbReference type="GO" id="GO:0052381">
    <property type="term" value="F:tRNA dimethylallyltransferase activity"/>
    <property type="evidence" value="ECO:0007669"/>
    <property type="project" value="UniProtKB-UniRule"/>
</dbReference>
<dbReference type="HAMAP" id="MF_00185">
    <property type="entry name" value="IPP_trans"/>
    <property type="match status" value="1"/>
</dbReference>
<keyword evidence="6 10" id="KW-0547">Nucleotide-binding</keyword>
<dbReference type="AlphaFoldDB" id="A0A0G0ARD0"/>
<dbReference type="Gene3D" id="1.10.20.140">
    <property type="match status" value="1"/>
</dbReference>
<comment type="catalytic activity">
    <reaction evidence="9 10 11">
        <text>adenosine(37) in tRNA + dimethylallyl diphosphate = N(6)-dimethylallyladenosine(37) in tRNA + diphosphate</text>
        <dbReference type="Rhea" id="RHEA:26482"/>
        <dbReference type="Rhea" id="RHEA-COMP:10162"/>
        <dbReference type="Rhea" id="RHEA-COMP:10375"/>
        <dbReference type="ChEBI" id="CHEBI:33019"/>
        <dbReference type="ChEBI" id="CHEBI:57623"/>
        <dbReference type="ChEBI" id="CHEBI:74411"/>
        <dbReference type="ChEBI" id="CHEBI:74415"/>
        <dbReference type="EC" id="2.5.1.75"/>
    </reaction>
</comment>
<organism evidence="14 15">
    <name type="scientific">Candidatus Magasanikbacteria bacterium GW2011_GWC2_34_16</name>
    <dbReference type="NCBI Taxonomy" id="1619045"/>
    <lineage>
        <taxon>Bacteria</taxon>
        <taxon>Candidatus Magasanikiibacteriota</taxon>
    </lineage>
</organism>
<keyword evidence="4 10" id="KW-0808">Transferase</keyword>
<dbReference type="PATRIC" id="fig|1619045.3.peg.202"/>
<dbReference type="GO" id="GO:0006400">
    <property type="term" value="P:tRNA modification"/>
    <property type="evidence" value="ECO:0007669"/>
    <property type="project" value="TreeGrafter"/>
</dbReference>
<keyword evidence="8 10" id="KW-0460">Magnesium</keyword>
<evidence type="ECO:0000256" key="12">
    <source>
        <dbReference type="RuleBase" id="RU003784"/>
    </source>
</evidence>
<dbReference type="PANTHER" id="PTHR11088">
    <property type="entry name" value="TRNA DIMETHYLALLYLTRANSFERASE"/>
    <property type="match status" value="1"/>
</dbReference>
<evidence type="ECO:0000256" key="10">
    <source>
        <dbReference type="HAMAP-Rule" id="MF_00185"/>
    </source>
</evidence>
<dbReference type="Proteomes" id="UP000034927">
    <property type="component" value="Unassembled WGS sequence"/>
</dbReference>
<evidence type="ECO:0000256" key="6">
    <source>
        <dbReference type="ARBA" id="ARBA00022741"/>
    </source>
</evidence>
<feature type="binding site" evidence="10">
    <location>
        <begin position="16"/>
        <end position="21"/>
    </location>
    <ligand>
        <name>substrate</name>
    </ligand>
</feature>
<feature type="region of interest" description="Interaction with substrate tRNA" evidence="10">
    <location>
        <begin position="39"/>
        <end position="42"/>
    </location>
</feature>
<accession>A0A0G0ARD0</accession>
<evidence type="ECO:0000256" key="7">
    <source>
        <dbReference type="ARBA" id="ARBA00022840"/>
    </source>
</evidence>
<comment type="subunit">
    <text evidence="10">Monomer.</text>
</comment>
<dbReference type="InterPro" id="IPR039657">
    <property type="entry name" value="Dimethylallyltransferase"/>
</dbReference>